<dbReference type="AlphaFoldDB" id="A0A1C3HNE8"/>
<evidence type="ECO:0000313" key="2">
    <source>
        <dbReference type="EMBL" id="SAY46545.1"/>
    </source>
</evidence>
<dbReference type="EMBL" id="JAVIPQ010000484">
    <property type="protein sequence ID" value="MDQ9559248.1"/>
    <property type="molecule type" value="Genomic_DNA"/>
</dbReference>
<evidence type="ECO:0000313" key="1">
    <source>
        <dbReference type="EMBL" id="MDQ9559248.1"/>
    </source>
</evidence>
<proteinExistence type="predicted"/>
<sequence length="106" mass="11763">MTFSDIEAALSRTGRRAYAGVILAFLLDAHDRGAGLVEKHTVVENVGITDTNVSAVARRLEEQGIIEILYWDTKSESPTWSSLRNGAWSAPGYRLLPAVLQLYRRC</sequence>
<reference evidence="1 3" key="2">
    <citation type="submission" date="2023-07" db="EMBL/GenBank/DDBJ databases">
        <title>Pathogens genome sequencing project 196.</title>
        <authorList>
            <person name="Cao X."/>
        </authorList>
    </citation>
    <scope>NUCLEOTIDE SEQUENCE [LARGE SCALE GENOMIC DNA]</scope>
    <source>
        <strain evidence="1 3">SM41</strain>
    </source>
</reference>
<organism evidence="2">
    <name type="scientific">Serratia marcescens</name>
    <dbReference type="NCBI Taxonomy" id="615"/>
    <lineage>
        <taxon>Bacteria</taxon>
        <taxon>Pseudomonadati</taxon>
        <taxon>Pseudomonadota</taxon>
        <taxon>Gammaproteobacteria</taxon>
        <taxon>Enterobacterales</taxon>
        <taxon>Yersiniaceae</taxon>
        <taxon>Serratia</taxon>
    </lineage>
</organism>
<dbReference type="Proteomes" id="UP001234811">
    <property type="component" value="Unassembled WGS sequence"/>
</dbReference>
<evidence type="ECO:0000313" key="3">
    <source>
        <dbReference type="Proteomes" id="UP001234811"/>
    </source>
</evidence>
<accession>A0A1C3HNE8</accession>
<reference evidence="2" key="1">
    <citation type="submission" date="2016-05" db="EMBL/GenBank/DDBJ databases">
        <authorList>
            <person name="Lavstsen T."/>
            <person name="Jespersen J.S."/>
        </authorList>
    </citation>
    <scope>NUCLEOTIDE SEQUENCE</scope>
    <source>
        <strain evidence="2">PWN146_assembly</strain>
    </source>
</reference>
<name>A0A1C3HNE8_SERMA</name>
<gene>
    <name evidence="2" type="ORF">PWN146_05314</name>
    <name evidence="1" type="ORF">RF091_27520</name>
</gene>
<evidence type="ECO:0008006" key="4">
    <source>
        <dbReference type="Google" id="ProtNLM"/>
    </source>
</evidence>
<dbReference type="EMBL" id="LT575491">
    <property type="protein sequence ID" value="SAY46545.1"/>
    <property type="molecule type" value="Genomic_DNA"/>
</dbReference>
<protein>
    <recommendedName>
        <fullName evidence="4">MarR family transcriptional regulator</fullName>
    </recommendedName>
</protein>
<dbReference type="RefSeq" id="WP_171455213.1">
    <property type="nucleotide sequence ID" value="NZ_CP053380.1"/>
</dbReference>